<comment type="caution">
    <text evidence="2">The sequence shown here is derived from an EMBL/GenBank/DDBJ whole genome shotgun (WGS) entry which is preliminary data.</text>
</comment>
<dbReference type="EMBL" id="JAAALK010000288">
    <property type="protein sequence ID" value="KAG8054302.1"/>
    <property type="molecule type" value="Genomic_DNA"/>
</dbReference>
<accession>A0A8J5V207</accession>
<name>A0A8J5V207_ZIZPA</name>
<organism evidence="2 3">
    <name type="scientific">Zizania palustris</name>
    <name type="common">Northern wild rice</name>
    <dbReference type="NCBI Taxonomy" id="103762"/>
    <lineage>
        <taxon>Eukaryota</taxon>
        <taxon>Viridiplantae</taxon>
        <taxon>Streptophyta</taxon>
        <taxon>Embryophyta</taxon>
        <taxon>Tracheophyta</taxon>
        <taxon>Spermatophyta</taxon>
        <taxon>Magnoliopsida</taxon>
        <taxon>Liliopsida</taxon>
        <taxon>Poales</taxon>
        <taxon>Poaceae</taxon>
        <taxon>BOP clade</taxon>
        <taxon>Oryzoideae</taxon>
        <taxon>Oryzeae</taxon>
        <taxon>Zizaniinae</taxon>
        <taxon>Zizania</taxon>
    </lineage>
</organism>
<proteinExistence type="predicted"/>
<evidence type="ECO:0000256" key="1">
    <source>
        <dbReference type="SAM" id="MobiDB-lite"/>
    </source>
</evidence>
<reference evidence="2" key="1">
    <citation type="journal article" date="2021" name="bioRxiv">
        <title>Whole Genome Assembly and Annotation of Northern Wild Rice, Zizania palustris L., Supports a Whole Genome Duplication in the Zizania Genus.</title>
        <authorList>
            <person name="Haas M."/>
            <person name="Kono T."/>
            <person name="Macchietto M."/>
            <person name="Millas R."/>
            <person name="McGilp L."/>
            <person name="Shao M."/>
            <person name="Duquette J."/>
            <person name="Hirsch C.N."/>
            <person name="Kimball J."/>
        </authorList>
    </citation>
    <scope>NUCLEOTIDE SEQUENCE</scope>
    <source>
        <tissue evidence="2">Fresh leaf tissue</tissue>
    </source>
</reference>
<keyword evidence="3" id="KW-1185">Reference proteome</keyword>
<feature type="region of interest" description="Disordered" evidence="1">
    <location>
        <begin position="86"/>
        <end position="105"/>
    </location>
</feature>
<sequence>MQSPRLAIRLFNSAMATALQELEARGASNGHKISLFLKHSEGMRSHLRSLVFFPLLLTVPTPPPPLSLYAVMMVMADEATATYPTSNDELRRGFRHRRTAGRDDG</sequence>
<dbReference type="Proteomes" id="UP000729402">
    <property type="component" value="Unassembled WGS sequence"/>
</dbReference>
<gene>
    <name evidence="2" type="ORF">GUJ93_ZPchr0001g29911</name>
</gene>
<evidence type="ECO:0000313" key="2">
    <source>
        <dbReference type="EMBL" id="KAG8054302.1"/>
    </source>
</evidence>
<protein>
    <submittedName>
        <fullName evidence="2">Uncharacterized protein</fullName>
    </submittedName>
</protein>
<dbReference type="AlphaFoldDB" id="A0A8J5V207"/>
<evidence type="ECO:0000313" key="3">
    <source>
        <dbReference type="Proteomes" id="UP000729402"/>
    </source>
</evidence>
<reference evidence="2" key="2">
    <citation type="submission" date="2021-02" db="EMBL/GenBank/DDBJ databases">
        <authorList>
            <person name="Kimball J.A."/>
            <person name="Haas M.W."/>
            <person name="Macchietto M."/>
            <person name="Kono T."/>
            <person name="Duquette J."/>
            <person name="Shao M."/>
        </authorList>
    </citation>
    <scope>NUCLEOTIDE SEQUENCE</scope>
    <source>
        <tissue evidence="2">Fresh leaf tissue</tissue>
    </source>
</reference>